<dbReference type="EMBL" id="PGGN01000002">
    <property type="protein sequence ID" value="PSH57874.1"/>
    <property type="molecule type" value="Genomic_DNA"/>
</dbReference>
<evidence type="ECO:0000256" key="5">
    <source>
        <dbReference type="SAM" id="Phobius"/>
    </source>
</evidence>
<evidence type="ECO:0000256" key="4">
    <source>
        <dbReference type="ARBA" id="ARBA00023136"/>
    </source>
</evidence>
<keyword evidence="3 5" id="KW-1133">Transmembrane helix</keyword>
<feature type="transmembrane region" description="Helical" evidence="5">
    <location>
        <begin position="61"/>
        <end position="82"/>
    </location>
</feature>
<accession>A0A2P7AUG2</accession>
<keyword evidence="4 5" id="KW-0472">Membrane</keyword>
<keyword evidence="2 5" id="KW-0812">Transmembrane</keyword>
<dbReference type="RefSeq" id="WP_106716314.1">
    <property type="nucleotide sequence ID" value="NZ_JACHXT010000001.1"/>
</dbReference>
<name>A0A2P7AUG2_9HYPH</name>
<reference evidence="8" key="1">
    <citation type="submission" date="2017-11" db="EMBL/GenBank/DDBJ databases">
        <authorList>
            <person name="Kuznetsova I."/>
            <person name="Sazanova A."/>
            <person name="Chirak E."/>
            <person name="Safronova V."/>
            <person name="Willems A."/>
        </authorList>
    </citation>
    <scope>NUCLEOTIDE SEQUENCE [LARGE SCALE GENOMIC DNA]</scope>
    <source>
        <strain evidence="8">PEPV15</strain>
    </source>
</reference>
<feature type="domain" description="DUF1232" evidence="6">
    <location>
        <begin position="37"/>
        <end position="73"/>
    </location>
</feature>
<evidence type="ECO:0000313" key="8">
    <source>
        <dbReference type="Proteomes" id="UP000241158"/>
    </source>
</evidence>
<evidence type="ECO:0000313" key="7">
    <source>
        <dbReference type="EMBL" id="PSH57874.1"/>
    </source>
</evidence>
<dbReference type="GO" id="GO:0012505">
    <property type="term" value="C:endomembrane system"/>
    <property type="evidence" value="ECO:0007669"/>
    <property type="project" value="UniProtKB-SubCell"/>
</dbReference>
<gene>
    <name evidence="7" type="ORF">CU100_09275</name>
</gene>
<organism evidence="7 8">
    <name type="scientific">Phyllobacterium endophyticum</name>
    <dbReference type="NCBI Taxonomy" id="1149773"/>
    <lineage>
        <taxon>Bacteria</taxon>
        <taxon>Pseudomonadati</taxon>
        <taxon>Pseudomonadota</taxon>
        <taxon>Alphaproteobacteria</taxon>
        <taxon>Hyphomicrobiales</taxon>
        <taxon>Phyllobacteriaceae</taxon>
        <taxon>Phyllobacterium</taxon>
    </lineage>
</organism>
<evidence type="ECO:0000256" key="1">
    <source>
        <dbReference type="ARBA" id="ARBA00004127"/>
    </source>
</evidence>
<evidence type="ECO:0000259" key="6">
    <source>
        <dbReference type="Pfam" id="PF06803"/>
    </source>
</evidence>
<feature type="transmembrane region" description="Helical" evidence="5">
    <location>
        <begin position="35"/>
        <end position="55"/>
    </location>
</feature>
<dbReference type="OrthoDB" id="9804184at2"/>
<comment type="caution">
    <text evidence="7">The sequence shown here is derived from an EMBL/GenBank/DDBJ whole genome shotgun (WGS) entry which is preliminary data.</text>
</comment>
<dbReference type="InterPro" id="IPR010652">
    <property type="entry name" value="DUF1232"/>
</dbReference>
<proteinExistence type="predicted"/>
<evidence type="ECO:0000256" key="3">
    <source>
        <dbReference type="ARBA" id="ARBA00022989"/>
    </source>
</evidence>
<dbReference type="AlphaFoldDB" id="A0A2P7AUG2"/>
<keyword evidence="8" id="KW-1185">Reference proteome</keyword>
<protein>
    <recommendedName>
        <fullName evidence="6">DUF1232 domain-containing protein</fullName>
    </recommendedName>
</protein>
<feature type="transmembrane region" description="Helical" evidence="5">
    <location>
        <begin position="102"/>
        <end position="126"/>
    </location>
</feature>
<sequence>MTFRQRLEKAKTWARLVKRDVVALWIAARDPRVPWYAKLLAGCVAAYALSPVDLIPDFIPVLGYLDDIIIVPLGILAAVRMVPRPLMAEFRARADAAERRPVSRIGAAVIIALWLVSSLLLIAAFWSRGT</sequence>
<evidence type="ECO:0000256" key="2">
    <source>
        <dbReference type="ARBA" id="ARBA00022692"/>
    </source>
</evidence>
<comment type="subcellular location">
    <subcellularLocation>
        <location evidence="1">Endomembrane system</location>
        <topology evidence="1">Multi-pass membrane protein</topology>
    </subcellularLocation>
</comment>
<dbReference type="Proteomes" id="UP000241158">
    <property type="component" value="Unassembled WGS sequence"/>
</dbReference>
<dbReference type="Pfam" id="PF06803">
    <property type="entry name" value="DUF1232"/>
    <property type="match status" value="1"/>
</dbReference>